<evidence type="ECO:0000313" key="4">
    <source>
        <dbReference type="Proteomes" id="UP000192920"/>
    </source>
</evidence>
<accession>A0A1Y6BH38</accession>
<feature type="region of interest" description="Disordered" evidence="1">
    <location>
        <begin position="90"/>
        <end position="120"/>
    </location>
</feature>
<reference evidence="4" key="1">
    <citation type="submission" date="2017-04" db="EMBL/GenBank/DDBJ databases">
        <authorList>
            <person name="Varghese N."/>
            <person name="Submissions S."/>
        </authorList>
    </citation>
    <scope>NUCLEOTIDE SEQUENCE [LARGE SCALE GENOMIC DNA]</scope>
    <source>
        <strain evidence="4">DSM 22618</strain>
    </source>
</reference>
<dbReference type="EMBL" id="FXAG01000003">
    <property type="protein sequence ID" value="SMF03630.1"/>
    <property type="molecule type" value="Genomic_DNA"/>
</dbReference>
<evidence type="ECO:0000256" key="1">
    <source>
        <dbReference type="SAM" id="MobiDB-lite"/>
    </source>
</evidence>
<feature type="signal peptide" evidence="2">
    <location>
        <begin position="1"/>
        <end position="20"/>
    </location>
</feature>
<protein>
    <submittedName>
        <fullName evidence="3">Uncharacterized protein</fullName>
    </submittedName>
</protein>
<gene>
    <name evidence="3" type="ORF">SAMN02745746_00888</name>
</gene>
<feature type="compositionally biased region" description="Polar residues" evidence="1">
    <location>
        <begin position="91"/>
        <end position="102"/>
    </location>
</feature>
<dbReference type="Proteomes" id="UP000192920">
    <property type="component" value="Unassembled WGS sequence"/>
</dbReference>
<evidence type="ECO:0000256" key="2">
    <source>
        <dbReference type="SAM" id="SignalP"/>
    </source>
</evidence>
<proteinExistence type="predicted"/>
<feature type="chain" id="PRO_5010984061" evidence="2">
    <location>
        <begin position="21"/>
        <end position="120"/>
    </location>
</feature>
<keyword evidence="4" id="KW-1185">Reference proteome</keyword>
<dbReference type="AlphaFoldDB" id="A0A1Y6BH38"/>
<dbReference type="STRING" id="1123014.SAMN02745746_00888"/>
<evidence type="ECO:0000313" key="3">
    <source>
        <dbReference type="EMBL" id="SMF03630.1"/>
    </source>
</evidence>
<organism evidence="3 4">
    <name type="scientific">Pseudogulbenkiania subflava DSM 22618</name>
    <dbReference type="NCBI Taxonomy" id="1123014"/>
    <lineage>
        <taxon>Bacteria</taxon>
        <taxon>Pseudomonadati</taxon>
        <taxon>Pseudomonadota</taxon>
        <taxon>Betaproteobacteria</taxon>
        <taxon>Neisseriales</taxon>
        <taxon>Chromobacteriaceae</taxon>
        <taxon>Pseudogulbenkiania</taxon>
    </lineage>
</organism>
<sequence>MKLLRCLLLLLLAIALPFNAAMAGFAQLEEGEGDHPSVVEKVSIHEHRSIFGDSEQHTHKVGDEVKLDGCKSCSFTKGVPSLPSLPHPIVPTSSVWTGSEDQFPNDHAPAPPERPPKKRA</sequence>
<name>A0A1Y6BH38_9NEIS</name>
<dbReference type="RefSeq" id="WP_085275223.1">
    <property type="nucleotide sequence ID" value="NZ_FXAG01000003.1"/>
</dbReference>
<keyword evidence="2" id="KW-0732">Signal</keyword>